<keyword evidence="1" id="KW-1185">Reference proteome</keyword>
<dbReference type="AlphaFoldDB" id="A0A0N5AYA0"/>
<reference evidence="2" key="1">
    <citation type="submission" date="2017-02" db="UniProtKB">
        <authorList>
            <consortium name="WormBaseParasite"/>
        </authorList>
    </citation>
    <scope>IDENTIFICATION</scope>
</reference>
<name>A0A0N5AYA0_9BILA</name>
<proteinExistence type="predicted"/>
<accession>A0A0N5AYA0</accession>
<evidence type="ECO:0000313" key="1">
    <source>
        <dbReference type="Proteomes" id="UP000046393"/>
    </source>
</evidence>
<dbReference type="WBParaSite" id="SMUV_0000993701-mRNA-1">
    <property type="protein sequence ID" value="SMUV_0000993701-mRNA-1"/>
    <property type="gene ID" value="SMUV_0000993701"/>
</dbReference>
<protein>
    <submittedName>
        <fullName evidence="2">Ovule protein</fullName>
    </submittedName>
</protein>
<evidence type="ECO:0000313" key="2">
    <source>
        <dbReference type="WBParaSite" id="SMUV_0000993701-mRNA-1"/>
    </source>
</evidence>
<organism evidence="1 2">
    <name type="scientific">Syphacia muris</name>
    <dbReference type="NCBI Taxonomy" id="451379"/>
    <lineage>
        <taxon>Eukaryota</taxon>
        <taxon>Metazoa</taxon>
        <taxon>Ecdysozoa</taxon>
        <taxon>Nematoda</taxon>
        <taxon>Chromadorea</taxon>
        <taxon>Rhabditida</taxon>
        <taxon>Spirurina</taxon>
        <taxon>Oxyuridomorpha</taxon>
        <taxon>Oxyuroidea</taxon>
        <taxon>Oxyuridae</taxon>
        <taxon>Syphacia</taxon>
    </lineage>
</organism>
<sequence>MCIFLSNEGNVINNGKKDEKRCIGMSMNSRNMVSVQKLAVRMKSDCVVTSVRTTISAFGCSVVLLSTNCTAAMELASDGCSS</sequence>
<dbReference type="Proteomes" id="UP000046393">
    <property type="component" value="Unplaced"/>
</dbReference>